<dbReference type="Proteomes" id="UP001596201">
    <property type="component" value="Unassembled WGS sequence"/>
</dbReference>
<gene>
    <name evidence="4" type="ORF">ACFPJ5_02660</name>
</gene>
<reference evidence="4 5" key="1">
    <citation type="journal article" date="2019" name="Int. J. Syst. Evol. Microbiol.">
        <title>The Global Catalogue of Microorganisms (GCM) 10K type strain sequencing project: providing services to taxonomists for standard genome sequencing and annotation.</title>
        <authorList>
            <consortium name="The Broad Institute Genomics Platform"/>
            <consortium name="The Broad Institute Genome Sequencing Center for Infectious Disease"/>
            <person name="Wu L."/>
            <person name="Ma J."/>
        </authorList>
    </citation>
    <scope>NUCLEOTIDE SEQUENCE [LARGE SCALE GENOMIC DNA]</scope>
    <source>
        <strain evidence="4 5">CGMCC 1.12237</strain>
    </source>
</reference>
<dbReference type="AlphaFoldDB" id="A0ABD5R788"/>
<keyword evidence="5" id="KW-1185">Reference proteome</keyword>
<accession>A0ABD5R788</accession>
<dbReference type="EMBL" id="JBHSKX010000001">
    <property type="protein sequence ID" value="MFC5365824.1"/>
    <property type="molecule type" value="Genomic_DNA"/>
</dbReference>
<dbReference type="PROSITE" id="PS00893">
    <property type="entry name" value="NUDIX_BOX"/>
    <property type="match status" value="1"/>
</dbReference>
<dbReference type="PANTHER" id="PTHR43046">
    <property type="entry name" value="GDP-MANNOSE MANNOSYL HYDROLASE"/>
    <property type="match status" value="1"/>
</dbReference>
<dbReference type="InterPro" id="IPR020084">
    <property type="entry name" value="NUDIX_hydrolase_CS"/>
</dbReference>
<comment type="cofactor">
    <cofactor evidence="1">
        <name>Mg(2+)</name>
        <dbReference type="ChEBI" id="CHEBI:18420"/>
    </cofactor>
</comment>
<keyword evidence="2 4" id="KW-0378">Hydrolase</keyword>
<evidence type="ECO:0000313" key="4">
    <source>
        <dbReference type="EMBL" id="MFC5365824.1"/>
    </source>
</evidence>
<feature type="domain" description="Nudix hydrolase" evidence="3">
    <location>
        <begin position="57"/>
        <end position="187"/>
    </location>
</feature>
<dbReference type="InterPro" id="IPR020476">
    <property type="entry name" value="Nudix_hydrolase"/>
</dbReference>
<dbReference type="PRINTS" id="PR00502">
    <property type="entry name" value="NUDIXFAMILY"/>
</dbReference>
<dbReference type="InterPro" id="IPR015797">
    <property type="entry name" value="NUDIX_hydrolase-like_dom_sf"/>
</dbReference>
<evidence type="ECO:0000256" key="2">
    <source>
        <dbReference type="ARBA" id="ARBA00022801"/>
    </source>
</evidence>
<proteinExistence type="predicted"/>
<dbReference type="SUPFAM" id="SSF55811">
    <property type="entry name" value="Nudix"/>
    <property type="match status" value="1"/>
</dbReference>
<dbReference type="EC" id="3.6.-.-" evidence="4"/>
<dbReference type="CDD" id="cd02883">
    <property type="entry name" value="NUDIX_Hydrolase"/>
    <property type="match status" value="1"/>
</dbReference>
<dbReference type="RefSeq" id="WP_227228862.1">
    <property type="nucleotide sequence ID" value="NZ_JAJCVJ010000001.1"/>
</dbReference>
<name>A0ABD5R788_9EURY</name>
<evidence type="ECO:0000259" key="3">
    <source>
        <dbReference type="PROSITE" id="PS51462"/>
    </source>
</evidence>
<dbReference type="InterPro" id="IPR000086">
    <property type="entry name" value="NUDIX_hydrolase_dom"/>
</dbReference>
<dbReference type="GO" id="GO:0016787">
    <property type="term" value="F:hydrolase activity"/>
    <property type="evidence" value="ECO:0007669"/>
    <property type="project" value="UniProtKB-KW"/>
</dbReference>
<comment type="caution">
    <text evidence="4">The sequence shown here is derived from an EMBL/GenBank/DDBJ whole genome shotgun (WGS) entry which is preliminary data.</text>
</comment>
<dbReference type="Gene3D" id="3.90.79.10">
    <property type="entry name" value="Nucleoside Triphosphate Pyrophosphohydrolase"/>
    <property type="match status" value="1"/>
</dbReference>
<organism evidence="4 5">
    <name type="scientific">Salinirubrum litoreum</name>
    <dbReference type="NCBI Taxonomy" id="1126234"/>
    <lineage>
        <taxon>Archaea</taxon>
        <taxon>Methanobacteriati</taxon>
        <taxon>Methanobacteriota</taxon>
        <taxon>Stenosarchaea group</taxon>
        <taxon>Halobacteria</taxon>
        <taxon>Halobacteriales</taxon>
        <taxon>Haloferacaceae</taxon>
        <taxon>Salinirubrum</taxon>
    </lineage>
</organism>
<protein>
    <submittedName>
        <fullName evidence="4">NUDIX hydrolase</fullName>
        <ecNumber evidence="4">3.6.-.-</ecNumber>
    </submittedName>
</protein>
<evidence type="ECO:0000256" key="1">
    <source>
        <dbReference type="ARBA" id="ARBA00001946"/>
    </source>
</evidence>
<evidence type="ECO:0000313" key="5">
    <source>
        <dbReference type="Proteomes" id="UP001596201"/>
    </source>
</evidence>
<dbReference type="PANTHER" id="PTHR43046:SF16">
    <property type="entry name" value="ADP-RIBOSE PYROPHOSPHATASE YJHB-RELATED"/>
    <property type="match status" value="1"/>
</dbReference>
<sequence>MTTLDDLWFLADEANQRAEQAYHRLRRRYDEFMERSLDRRVSRPRFRTLARRVKETGAPFGAHTIVYRENGDLLLCRHEGVDLWVLPGGGVDPGETFAEAARRELHEEAGLSVEYDGLAMANRVQIRCDAYETWGVLPVFAAEAVTETPAVADPDDEISCARWFDDLPEDTRDRTDLEAWRRRQSFG</sequence>
<dbReference type="PROSITE" id="PS51462">
    <property type="entry name" value="NUDIX"/>
    <property type="match status" value="1"/>
</dbReference>
<dbReference type="Pfam" id="PF00293">
    <property type="entry name" value="NUDIX"/>
    <property type="match status" value="1"/>
</dbReference>